<dbReference type="InterPro" id="IPR000235">
    <property type="entry name" value="Ribosomal_uS7"/>
</dbReference>
<gene>
    <name evidence="6" type="primary">rpsG</name>
    <name evidence="8" type="ORF">UU14_C0005G0046</name>
</gene>
<evidence type="ECO:0000256" key="3">
    <source>
        <dbReference type="ARBA" id="ARBA00022884"/>
    </source>
</evidence>
<dbReference type="GO" id="GO:0003735">
    <property type="term" value="F:structural constituent of ribosome"/>
    <property type="evidence" value="ECO:0007669"/>
    <property type="project" value="InterPro"/>
</dbReference>
<dbReference type="GO" id="GO:0019843">
    <property type="term" value="F:rRNA binding"/>
    <property type="evidence" value="ECO:0007669"/>
    <property type="project" value="UniProtKB-UniRule"/>
</dbReference>
<comment type="subunit">
    <text evidence="6">Part of the 30S ribosomal subunit. Contacts proteins S9 and S11.</text>
</comment>
<dbReference type="HAMAP" id="MF_00480_B">
    <property type="entry name" value="Ribosomal_uS7_B"/>
    <property type="match status" value="1"/>
</dbReference>
<dbReference type="Gene3D" id="1.10.455.10">
    <property type="entry name" value="Ribosomal protein S7 domain"/>
    <property type="match status" value="1"/>
</dbReference>
<comment type="similarity">
    <text evidence="1 6">Belongs to the universal ribosomal protein uS7 family.</text>
</comment>
<dbReference type="InterPro" id="IPR023798">
    <property type="entry name" value="Ribosomal_uS7_dom"/>
</dbReference>
<dbReference type="GO" id="GO:0015935">
    <property type="term" value="C:small ribosomal subunit"/>
    <property type="evidence" value="ECO:0007669"/>
    <property type="project" value="InterPro"/>
</dbReference>
<dbReference type="PIRSF" id="PIRSF002122">
    <property type="entry name" value="RPS7p_RPS7a_RPS5e_RPS7o"/>
    <property type="match status" value="1"/>
</dbReference>
<accession>A0A0G0T620</accession>
<dbReference type="Pfam" id="PF00177">
    <property type="entry name" value="Ribosomal_S7"/>
    <property type="match status" value="1"/>
</dbReference>
<comment type="caution">
    <text evidence="8">The sequence shown here is derived from an EMBL/GenBank/DDBJ whole genome shotgun (WGS) entry which is preliminary data.</text>
</comment>
<dbReference type="EMBL" id="LBZM01000005">
    <property type="protein sequence ID" value="KKR72478.1"/>
    <property type="molecule type" value="Genomic_DNA"/>
</dbReference>
<dbReference type="SUPFAM" id="SSF47973">
    <property type="entry name" value="Ribosomal protein S7"/>
    <property type="match status" value="1"/>
</dbReference>
<dbReference type="InterPro" id="IPR005717">
    <property type="entry name" value="Ribosomal_uS7_bac/org-type"/>
</dbReference>
<dbReference type="FunFam" id="1.10.455.10:FF:000001">
    <property type="entry name" value="30S ribosomal protein S7"/>
    <property type="match status" value="1"/>
</dbReference>
<dbReference type="AlphaFoldDB" id="A0A0G0T620"/>
<evidence type="ECO:0000313" key="9">
    <source>
        <dbReference type="Proteomes" id="UP000034664"/>
    </source>
</evidence>
<keyword evidence="6" id="KW-0820">tRNA-binding</keyword>
<dbReference type="PATRIC" id="fig|1618482.3.peg.302"/>
<feature type="domain" description="Small ribosomal subunit protein uS7" evidence="7">
    <location>
        <begin position="5"/>
        <end position="152"/>
    </location>
</feature>
<dbReference type="PANTHER" id="PTHR11205">
    <property type="entry name" value="RIBOSOMAL PROTEIN S7"/>
    <property type="match status" value="1"/>
</dbReference>
<evidence type="ECO:0000256" key="5">
    <source>
        <dbReference type="ARBA" id="ARBA00023274"/>
    </source>
</evidence>
<keyword evidence="4 6" id="KW-0689">Ribosomal protein</keyword>
<keyword evidence="3 6" id="KW-0694">RNA-binding</keyword>
<dbReference type="CDD" id="cd14869">
    <property type="entry name" value="uS7_Bacteria"/>
    <property type="match status" value="1"/>
</dbReference>
<reference evidence="8 9" key="1">
    <citation type="journal article" date="2015" name="Nature">
        <title>rRNA introns, odd ribosomes, and small enigmatic genomes across a large radiation of phyla.</title>
        <authorList>
            <person name="Brown C.T."/>
            <person name="Hug L.A."/>
            <person name="Thomas B.C."/>
            <person name="Sharon I."/>
            <person name="Castelle C.J."/>
            <person name="Singh A."/>
            <person name="Wilkins M.J."/>
            <person name="Williams K.H."/>
            <person name="Banfield J.F."/>
        </authorList>
    </citation>
    <scope>NUCLEOTIDE SEQUENCE [LARGE SCALE GENOMIC DNA]</scope>
</reference>
<evidence type="ECO:0000256" key="1">
    <source>
        <dbReference type="ARBA" id="ARBA00007151"/>
    </source>
</evidence>
<evidence type="ECO:0000256" key="4">
    <source>
        <dbReference type="ARBA" id="ARBA00022980"/>
    </source>
</evidence>
<keyword evidence="5 6" id="KW-0687">Ribonucleoprotein</keyword>
<protein>
    <recommendedName>
        <fullName evidence="6">Small ribosomal subunit protein uS7</fullName>
    </recommendedName>
</protein>
<evidence type="ECO:0000256" key="2">
    <source>
        <dbReference type="ARBA" id="ARBA00022730"/>
    </source>
</evidence>
<comment type="function">
    <text evidence="6">One of the primary rRNA binding proteins, it binds directly to 16S rRNA where it nucleates assembly of the head domain of the 30S subunit. Is located at the subunit interface close to the decoding center, probably blocks exit of the E-site tRNA.</text>
</comment>
<dbReference type="NCBIfam" id="TIGR01029">
    <property type="entry name" value="rpsG_bact"/>
    <property type="match status" value="1"/>
</dbReference>
<evidence type="ECO:0000256" key="6">
    <source>
        <dbReference type="HAMAP-Rule" id="MF_00480"/>
    </source>
</evidence>
<organism evidence="8 9">
    <name type="scientific">Candidatus Roizmanbacteria bacterium GW2011_GWB1_40_7</name>
    <dbReference type="NCBI Taxonomy" id="1618482"/>
    <lineage>
        <taxon>Bacteria</taxon>
        <taxon>Candidatus Roizmaniibacteriota</taxon>
    </lineage>
</organism>
<sequence length="159" mass="18197">MSRKNTSIKKHPVEPDPIYNNRLLAQFINRVMRDGKKTTAQKQVYNALDIIRKDHENPLEVFQIAMKNVAPQMEVRSRRIGGAAYQVPVPVRGNRKTSLAIRWILGEAKARSNKDFHTFAEKLAAEILDAFKEEGGAIKKKETAHKMADANRAFSHFKW</sequence>
<dbReference type="InterPro" id="IPR036823">
    <property type="entry name" value="Ribosomal_uS7_dom_sf"/>
</dbReference>
<evidence type="ECO:0000259" key="7">
    <source>
        <dbReference type="Pfam" id="PF00177"/>
    </source>
</evidence>
<keyword evidence="2 6" id="KW-0699">rRNA-binding</keyword>
<dbReference type="GO" id="GO:0000049">
    <property type="term" value="F:tRNA binding"/>
    <property type="evidence" value="ECO:0007669"/>
    <property type="project" value="UniProtKB-UniRule"/>
</dbReference>
<name>A0A0G0T620_9BACT</name>
<proteinExistence type="inferred from homology"/>
<dbReference type="GO" id="GO:0006412">
    <property type="term" value="P:translation"/>
    <property type="evidence" value="ECO:0007669"/>
    <property type="project" value="UniProtKB-UniRule"/>
</dbReference>
<evidence type="ECO:0000313" key="8">
    <source>
        <dbReference type="EMBL" id="KKR72478.1"/>
    </source>
</evidence>
<dbReference type="Proteomes" id="UP000034664">
    <property type="component" value="Unassembled WGS sequence"/>
</dbReference>